<dbReference type="AlphaFoldDB" id="Q6EPL4"/>
<name>Q6EPL4_ORYSJ</name>
<accession>Q6EPL4</accession>
<evidence type="ECO:0000313" key="2">
    <source>
        <dbReference type="Proteomes" id="UP000000763"/>
    </source>
</evidence>
<gene>
    <name evidence="1" type="primary">OSJNBa0040N23.14</name>
</gene>
<dbReference type="Proteomes" id="UP000000763">
    <property type="component" value="Chromosome 9"/>
</dbReference>
<dbReference type="EMBL" id="AP005863">
    <property type="protein sequence ID" value="BAD29406.1"/>
    <property type="molecule type" value="Genomic_DNA"/>
</dbReference>
<reference evidence="2" key="1">
    <citation type="journal article" date="2005" name="Nature">
        <title>The map-based sequence of the rice genome.</title>
        <authorList>
            <consortium name="International rice genome sequencing project (IRGSP)"/>
            <person name="Matsumoto T."/>
            <person name="Wu J."/>
            <person name="Kanamori H."/>
            <person name="Katayose Y."/>
            <person name="Fujisawa M."/>
            <person name="Namiki N."/>
            <person name="Mizuno H."/>
            <person name="Yamamoto K."/>
            <person name="Antonio B.A."/>
            <person name="Baba T."/>
            <person name="Sakata K."/>
            <person name="Nagamura Y."/>
            <person name="Aoki H."/>
            <person name="Arikawa K."/>
            <person name="Arita K."/>
            <person name="Bito T."/>
            <person name="Chiden Y."/>
            <person name="Fujitsuka N."/>
            <person name="Fukunaka R."/>
            <person name="Hamada M."/>
            <person name="Harada C."/>
            <person name="Hayashi A."/>
            <person name="Hijishita S."/>
            <person name="Honda M."/>
            <person name="Hosokawa S."/>
            <person name="Ichikawa Y."/>
            <person name="Idonuma A."/>
            <person name="Iijima M."/>
            <person name="Ikeda M."/>
            <person name="Ikeno M."/>
            <person name="Ito K."/>
            <person name="Ito S."/>
            <person name="Ito T."/>
            <person name="Ito Y."/>
            <person name="Ito Y."/>
            <person name="Iwabuchi A."/>
            <person name="Kamiya K."/>
            <person name="Karasawa W."/>
            <person name="Kurita K."/>
            <person name="Katagiri S."/>
            <person name="Kikuta A."/>
            <person name="Kobayashi H."/>
            <person name="Kobayashi N."/>
            <person name="Machita K."/>
            <person name="Maehara T."/>
            <person name="Masukawa M."/>
            <person name="Mizubayashi T."/>
            <person name="Mukai Y."/>
            <person name="Nagasaki H."/>
            <person name="Nagata Y."/>
            <person name="Naito S."/>
            <person name="Nakashima M."/>
            <person name="Nakama Y."/>
            <person name="Nakamichi Y."/>
            <person name="Nakamura M."/>
            <person name="Meguro A."/>
            <person name="Negishi M."/>
            <person name="Ohta I."/>
            <person name="Ohta T."/>
            <person name="Okamoto M."/>
            <person name="Ono N."/>
            <person name="Saji S."/>
            <person name="Sakaguchi M."/>
            <person name="Sakai K."/>
            <person name="Shibata M."/>
            <person name="Shimokawa T."/>
            <person name="Song J."/>
            <person name="Takazaki Y."/>
            <person name="Terasawa K."/>
            <person name="Tsugane M."/>
            <person name="Tsuji K."/>
            <person name="Ueda S."/>
            <person name="Waki K."/>
            <person name="Yamagata H."/>
            <person name="Yamamoto M."/>
            <person name="Yamamoto S."/>
            <person name="Yamane H."/>
            <person name="Yoshiki S."/>
            <person name="Yoshihara R."/>
            <person name="Yukawa K."/>
            <person name="Zhong H."/>
            <person name="Yano M."/>
            <person name="Yuan Q."/>
            <person name="Ouyang S."/>
            <person name="Liu J."/>
            <person name="Jones K.M."/>
            <person name="Gansberger K."/>
            <person name="Moffat K."/>
            <person name="Hill J."/>
            <person name="Bera J."/>
            <person name="Fadrosh D."/>
            <person name="Jin S."/>
            <person name="Johri S."/>
            <person name="Kim M."/>
            <person name="Overton L."/>
            <person name="Reardon M."/>
            <person name="Tsitrin T."/>
            <person name="Vuong H."/>
            <person name="Weaver B."/>
            <person name="Ciecko A."/>
            <person name="Tallon L."/>
            <person name="Jackson J."/>
            <person name="Pai G."/>
            <person name="Aken S.V."/>
            <person name="Utterback T."/>
            <person name="Reidmuller S."/>
            <person name="Feldblyum T."/>
            <person name="Hsiao J."/>
            <person name="Zismann V."/>
            <person name="Iobst S."/>
            <person name="de Vazeille A.R."/>
            <person name="Buell C.R."/>
            <person name="Ying K."/>
            <person name="Li Y."/>
            <person name="Lu T."/>
            <person name="Huang Y."/>
            <person name="Zhao Q."/>
            <person name="Feng Q."/>
            <person name="Zhang L."/>
            <person name="Zhu J."/>
            <person name="Weng Q."/>
            <person name="Mu J."/>
            <person name="Lu Y."/>
            <person name="Fan D."/>
            <person name="Liu Y."/>
            <person name="Guan J."/>
            <person name="Zhang Y."/>
            <person name="Yu S."/>
            <person name="Liu X."/>
            <person name="Zhang Y."/>
            <person name="Hong G."/>
            <person name="Han B."/>
            <person name="Choisne N."/>
            <person name="Demange N."/>
            <person name="Orjeda G."/>
            <person name="Samain S."/>
            <person name="Cattolico L."/>
            <person name="Pelletier E."/>
            <person name="Couloux A."/>
            <person name="Segurens B."/>
            <person name="Wincker P."/>
            <person name="D'Hont A."/>
            <person name="Scarpelli C."/>
            <person name="Weissenbach J."/>
            <person name="Salanoubat M."/>
            <person name="Quetier F."/>
            <person name="Yu Y."/>
            <person name="Kim H.R."/>
            <person name="Rambo T."/>
            <person name="Currie J."/>
            <person name="Collura K."/>
            <person name="Luo M."/>
            <person name="Yang T."/>
            <person name="Ammiraju J.S.S."/>
            <person name="Engler F."/>
            <person name="Soderlund C."/>
            <person name="Wing R.A."/>
            <person name="Palmer L.E."/>
            <person name="de la Bastide M."/>
            <person name="Spiegel L."/>
            <person name="Nascimento L."/>
            <person name="Zutavern T."/>
            <person name="O'Shaughnessy A."/>
            <person name="Dike S."/>
            <person name="Dedhia N."/>
            <person name="Preston R."/>
            <person name="Balija V."/>
            <person name="McCombie W.R."/>
            <person name="Chow T."/>
            <person name="Chen H."/>
            <person name="Chung M."/>
            <person name="Chen C."/>
            <person name="Shaw J."/>
            <person name="Wu H."/>
            <person name="Hsiao K."/>
            <person name="Chao Y."/>
            <person name="Chu M."/>
            <person name="Cheng C."/>
            <person name="Hour A."/>
            <person name="Lee P."/>
            <person name="Lin S."/>
            <person name="Lin Y."/>
            <person name="Liou J."/>
            <person name="Liu S."/>
            <person name="Hsing Y."/>
            <person name="Raghuvanshi S."/>
            <person name="Mohanty A."/>
            <person name="Bharti A.K."/>
            <person name="Gaur A."/>
            <person name="Gupta V."/>
            <person name="Kumar D."/>
            <person name="Ravi V."/>
            <person name="Vij S."/>
            <person name="Kapur A."/>
            <person name="Khurana P."/>
            <person name="Khurana P."/>
            <person name="Khurana J.P."/>
            <person name="Tyagi A.K."/>
            <person name="Gaikwad K."/>
            <person name="Singh A."/>
            <person name="Dalal V."/>
            <person name="Srivastava S."/>
            <person name="Dixit A."/>
            <person name="Pal A.K."/>
            <person name="Ghazi I.A."/>
            <person name="Yadav M."/>
            <person name="Pandit A."/>
            <person name="Bhargava A."/>
            <person name="Sureshbabu K."/>
            <person name="Batra K."/>
            <person name="Sharma T.R."/>
            <person name="Mohapatra T."/>
            <person name="Singh N.K."/>
            <person name="Messing J."/>
            <person name="Nelson A.B."/>
            <person name="Fuks G."/>
            <person name="Kavchok S."/>
            <person name="Keizer G."/>
            <person name="Linton E."/>
            <person name="Llaca V."/>
            <person name="Song R."/>
            <person name="Tanyolac B."/>
            <person name="Young S."/>
            <person name="Ho-Il K."/>
            <person name="Hahn J.H."/>
            <person name="Sangsakoo G."/>
            <person name="Vanavichit A."/>
            <person name="de Mattos Luiz.A.T."/>
            <person name="Zimmer P.D."/>
            <person name="Malone G."/>
            <person name="Dellagostin O."/>
            <person name="de Oliveira A.C."/>
            <person name="Bevan M."/>
            <person name="Bancroft I."/>
            <person name="Minx P."/>
            <person name="Cordum H."/>
            <person name="Wilson R."/>
            <person name="Cheng Z."/>
            <person name="Jin W."/>
            <person name="Jiang J."/>
            <person name="Leong S.A."/>
            <person name="Iwama H."/>
            <person name="Gojobori T."/>
            <person name="Itoh T."/>
            <person name="Niimura Y."/>
            <person name="Fujii Y."/>
            <person name="Habara T."/>
            <person name="Sakai H."/>
            <person name="Sato Y."/>
            <person name="Wilson G."/>
            <person name="Kumar K."/>
            <person name="McCouch S."/>
            <person name="Juretic N."/>
            <person name="Hoen D."/>
            <person name="Wright S."/>
            <person name="Bruskiewich R."/>
            <person name="Bureau T."/>
            <person name="Miyao A."/>
            <person name="Hirochika H."/>
            <person name="Nishikawa T."/>
            <person name="Kadowaki K."/>
            <person name="Sugiura M."/>
            <person name="Burr B."/>
            <person name="Sasaki T."/>
        </authorList>
    </citation>
    <scope>NUCLEOTIDE SEQUENCE [LARGE SCALE GENOMIC DNA]</scope>
    <source>
        <strain evidence="2">cv. Nipponbare</strain>
    </source>
</reference>
<proteinExistence type="predicted"/>
<evidence type="ECO:0000313" key="1">
    <source>
        <dbReference type="EMBL" id="BAD29406.1"/>
    </source>
</evidence>
<organism evidence="1 2">
    <name type="scientific">Oryza sativa subsp. japonica</name>
    <name type="common">Rice</name>
    <dbReference type="NCBI Taxonomy" id="39947"/>
    <lineage>
        <taxon>Eukaryota</taxon>
        <taxon>Viridiplantae</taxon>
        <taxon>Streptophyta</taxon>
        <taxon>Embryophyta</taxon>
        <taxon>Tracheophyta</taxon>
        <taxon>Spermatophyta</taxon>
        <taxon>Magnoliopsida</taxon>
        <taxon>Liliopsida</taxon>
        <taxon>Poales</taxon>
        <taxon>Poaceae</taxon>
        <taxon>BOP clade</taxon>
        <taxon>Oryzoideae</taxon>
        <taxon>Oryzeae</taxon>
        <taxon>Oryzinae</taxon>
        <taxon>Oryza</taxon>
        <taxon>Oryza sativa</taxon>
    </lineage>
</organism>
<sequence>MANKMEMLTRGRGEIGFWQRLAAIERWRRQGPRQRQAPAGGRRLEETRMATARIGCGGGGSVVDWGWGAADGVRRGAAALWEAAARPEVACLAGGEQLETEERARGSASRWEWLCGGRRGGWSGCRGGAWHGGGSAARRRP</sequence>
<reference evidence="2" key="2">
    <citation type="journal article" date="2008" name="Nucleic Acids Res.">
        <title>The rice annotation project database (RAP-DB): 2008 update.</title>
        <authorList>
            <consortium name="The rice annotation project (RAP)"/>
        </authorList>
    </citation>
    <scope>GENOME REANNOTATION</scope>
    <source>
        <strain evidence="2">cv. Nipponbare</strain>
    </source>
</reference>
<protein>
    <submittedName>
        <fullName evidence="1">Uncharacterized protein</fullName>
    </submittedName>
</protein>